<dbReference type="Proteomes" id="UP000009183">
    <property type="component" value="Chromosome 15"/>
</dbReference>
<gene>
    <name evidence="3" type="ordered locus">VIT_15s0046g03610</name>
</gene>
<feature type="compositionally biased region" description="Acidic residues" evidence="1">
    <location>
        <begin position="134"/>
        <end position="154"/>
    </location>
</feature>
<dbReference type="Pfam" id="PF03080">
    <property type="entry name" value="Neprosin"/>
    <property type="match status" value="1"/>
</dbReference>
<name>F6I6H6_VITVI</name>
<evidence type="ECO:0000313" key="4">
    <source>
        <dbReference type="Proteomes" id="UP000009183"/>
    </source>
</evidence>
<dbReference type="EMBL" id="FN596755">
    <property type="protein sequence ID" value="CCB62369.1"/>
    <property type="molecule type" value="Genomic_DNA"/>
</dbReference>
<evidence type="ECO:0000313" key="3">
    <source>
        <dbReference type="EMBL" id="CCB62369.1"/>
    </source>
</evidence>
<dbReference type="InParanoid" id="F6I6H6"/>
<evidence type="ECO:0000259" key="2">
    <source>
        <dbReference type="Pfam" id="PF03080"/>
    </source>
</evidence>
<dbReference type="InterPro" id="IPR004314">
    <property type="entry name" value="Neprosin"/>
</dbReference>
<dbReference type="AlphaFoldDB" id="F6I6H6"/>
<proteinExistence type="predicted"/>
<sequence>MLGLPDPCLGWATLLRPNFPHERPKLTAHFYGRNDEPIGYWPEGLLRNFTSHATTAVWGGTAVGEDPFPPMGSGHKFTESLEGGYGSACYIRGMKVVEKLGGNFTDVNDDWNSDEDTDWKDEDAYYWSSDEDTYWSSDTEDTDWSSDSSSDTEETYWSSDEDIHLDVGHFILNAV</sequence>
<organism evidence="3 4">
    <name type="scientific">Vitis vinifera</name>
    <name type="common">Grape</name>
    <dbReference type="NCBI Taxonomy" id="29760"/>
    <lineage>
        <taxon>Eukaryota</taxon>
        <taxon>Viridiplantae</taxon>
        <taxon>Streptophyta</taxon>
        <taxon>Embryophyta</taxon>
        <taxon>Tracheophyta</taxon>
        <taxon>Spermatophyta</taxon>
        <taxon>Magnoliopsida</taxon>
        <taxon>eudicotyledons</taxon>
        <taxon>Gunneridae</taxon>
        <taxon>Pentapetalae</taxon>
        <taxon>rosids</taxon>
        <taxon>Vitales</taxon>
        <taxon>Vitaceae</taxon>
        <taxon>Viteae</taxon>
        <taxon>Vitis</taxon>
    </lineage>
</organism>
<keyword evidence="4" id="KW-1185">Reference proteome</keyword>
<feature type="region of interest" description="Disordered" evidence="1">
    <location>
        <begin position="134"/>
        <end position="156"/>
    </location>
</feature>
<reference evidence="4" key="1">
    <citation type="journal article" date="2007" name="Nature">
        <title>The grapevine genome sequence suggests ancestral hexaploidization in major angiosperm phyla.</title>
        <authorList>
            <consortium name="The French-Italian Public Consortium for Grapevine Genome Characterization."/>
            <person name="Jaillon O."/>
            <person name="Aury J.-M."/>
            <person name="Noel B."/>
            <person name="Policriti A."/>
            <person name="Clepet C."/>
            <person name="Casagrande A."/>
            <person name="Choisne N."/>
            <person name="Aubourg S."/>
            <person name="Vitulo N."/>
            <person name="Jubin C."/>
            <person name="Vezzi A."/>
            <person name="Legeai F."/>
            <person name="Hugueney P."/>
            <person name="Dasilva C."/>
            <person name="Horner D."/>
            <person name="Mica E."/>
            <person name="Jublot D."/>
            <person name="Poulain J."/>
            <person name="Bruyere C."/>
            <person name="Billault A."/>
            <person name="Segurens B."/>
            <person name="Gouyvenoux M."/>
            <person name="Ugarte E."/>
            <person name="Cattonaro F."/>
            <person name="Anthouard V."/>
            <person name="Vico V."/>
            <person name="Del Fabbro C."/>
            <person name="Alaux M."/>
            <person name="Di Gaspero G."/>
            <person name="Dumas V."/>
            <person name="Felice N."/>
            <person name="Paillard S."/>
            <person name="Juman I."/>
            <person name="Moroldo M."/>
            <person name="Scalabrin S."/>
            <person name="Canaguier A."/>
            <person name="Le Clainche I."/>
            <person name="Malacrida G."/>
            <person name="Durand E."/>
            <person name="Pesole G."/>
            <person name="Laucou V."/>
            <person name="Chatelet P."/>
            <person name="Merdinoglu D."/>
            <person name="Delledonne M."/>
            <person name="Pezzotti M."/>
            <person name="Lecharny A."/>
            <person name="Scarpelli C."/>
            <person name="Artiguenave F."/>
            <person name="Pe M.E."/>
            <person name="Valle G."/>
            <person name="Morgante M."/>
            <person name="Caboche M."/>
            <person name="Adam-Blondon A.-F."/>
            <person name="Weissenbach J."/>
            <person name="Quetier F."/>
            <person name="Wincker P."/>
        </authorList>
    </citation>
    <scope>NUCLEOTIDE SEQUENCE [LARGE SCALE GENOMIC DNA]</scope>
    <source>
        <strain evidence="4">cv. Pinot noir / PN40024</strain>
    </source>
</reference>
<dbReference type="PaxDb" id="29760-VIT_15s0046g03610.t01"/>
<accession>F6I6H6</accession>
<dbReference type="HOGENOM" id="CLU_1535238_0_0_1"/>
<evidence type="ECO:0000256" key="1">
    <source>
        <dbReference type="SAM" id="MobiDB-lite"/>
    </source>
</evidence>
<feature type="domain" description="Neprosin PEP catalytic" evidence="2">
    <location>
        <begin position="34"/>
        <end position="126"/>
    </location>
</feature>
<protein>
    <recommendedName>
        <fullName evidence="2">Neprosin PEP catalytic domain-containing protein</fullName>
    </recommendedName>
</protein>
<dbReference type="OrthoDB" id="10314663at2759"/>